<protein>
    <submittedName>
        <fullName evidence="3">Uncharacterized protein</fullName>
    </submittedName>
</protein>
<feature type="compositionally biased region" description="Polar residues" evidence="1">
    <location>
        <begin position="32"/>
        <end position="49"/>
    </location>
</feature>
<proteinExistence type="predicted"/>
<dbReference type="EMBL" id="CAJPDT010000044">
    <property type="protein sequence ID" value="CAF9926675.1"/>
    <property type="molecule type" value="Genomic_DNA"/>
</dbReference>
<feature type="region of interest" description="Disordered" evidence="1">
    <location>
        <begin position="199"/>
        <end position="218"/>
    </location>
</feature>
<evidence type="ECO:0000313" key="4">
    <source>
        <dbReference type="Proteomes" id="UP000664534"/>
    </source>
</evidence>
<sequence>MPRTHPPIPSPLSPHSSSSESLGPLSEYHQPQLATTDPHQTLTQPQRQNPADRAPPIFPLAAERPDSPTLGHLSPVSIISPNFHPSHDPLHSHRTTTVGESRFLTPRTAAPAPPVDKIEMQAESGVPHLARGATLRLQDHAPFARVGTRFPPRTKATTNETQARPLADVAEAEAEADTNMENVSARPLTSYLADHSPHQLANPPTQPIQRPTYDDRPGINSRRAEEGVFQEIELCESRQNDASHPPSEADRNARDVEGGWKTKAEIKRRKRNCLIGWGFAVALVVAGAVLAVLAVEAHRPGGVAYGSGGI</sequence>
<feature type="transmembrane region" description="Helical" evidence="2">
    <location>
        <begin position="273"/>
        <end position="295"/>
    </location>
</feature>
<dbReference type="OrthoDB" id="10357193at2759"/>
<feature type="region of interest" description="Disordered" evidence="1">
    <location>
        <begin position="237"/>
        <end position="256"/>
    </location>
</feature>
<keyword evidence="4" id="KW-1185">Reference proteome</keyword>
<keyword evidence="2" id="KW-0812">Transmembrane</keyword>
<dbReference type="AlphaFoldDB" id="A0A8H3IT51"/>
<gene>
    <name evidence="3" type="ORF">IMSHALPRED_007010</name>
</gene>
<accession>A0A8H3IT51</accession>
<feature type="compositionally biased region" description="Pro residues" evidence="1">
    <location>
        <begin position="1"/>
        <end position="12"/>
    </location>
</feature>
<dbReference type="Proteomes" id="UP000664534">
    <property type="component" value="Unassembled WGS sequence"/>
</dbReference>
<name>A0A8H3IT51_9LECA</name>
<keyword evidence="2" id="KW-0472">Membrane</keyword>
<evidence type="ECO:0000313" key="3">
    <source>
        <dbReference type="EMBL" id="CAF9926675.1"/>
    </source>
</evidence>
<keyword evidence="2" id="KW-1133">Transmembrane helix</keyword>
<feature type="region of interest" description="Disordered" evidence="1">
    <location>
        <begin position="1"/>
        <end position="87"/>
    </location>
</feature>
<comment type="caution">
    <text evidence="3">The sequence shown here is derived from an EMBL/GenBank/DDBJ whole genome shotgun (WGS) entry which is preliminary data.</text>
</comment>
<organism evidence="3 4">
    <name type="scientific">Imshaugia aleurites</name>
    <dbReference type="NCBI Taxonomy" id="172621"/>
    <lineage>
        <taxon>Eukaryota</taxon>
        <taxon>Fungi</taxon>
        <taxon>Dikarya</taxon>
        <taxon>Ascomycota</taxon>
        <taxon>Pezizomycotina</taxon>
        <taxon>Lecanoromycetes</taxon>
        <taxon>OSLEUM clade</taxon>
        <taxon>Lecanoromycetidae</taxon>
        <taxon>Lecanorales</taxon>
        <taxon>Lecanorineae</taxon>
        <taxon>Parmeliaceae</taxon>
        <taxon>Imshaugia</taxon>
    </lineage>
</organism>
<reference evidence="3" key="1">
    <citation type="submission" date="2021-03" db="EMBL/GenBank/DDBJ databases">
        <authorList>
            <person name="Tagirdzhanova G."/>
        </authorList>
    </citation>
    <scope>NUCLEOTIDE SEQUENCE</scope>
</reference>
<evidence type="ECO:0000256" key="1">
    <source>
        <dbReference type="SAM" id="MobiDB-lite"/>
    </source>
</evidence>
<feature type="compositionally biased region" description="Low complexity" evidence="1">
    <location>
        <begin position="13"/>
        <end position="26"/>
    </location>
</feature>
<evidence type="ECO:0000256" key="2">
    <source>
        <dbReference type="SAM" id="Phobius"/>
    </source>
</evidence>